<accession>A0ABN8QBI9</accession>
<comment type="caution">
    <text evidence="4">The sequence shown here is derived from an EMBL/GenBank/DDBJ whole genome shotgun (WGS) entry which is preliminary data.</text>
</comment>
<keyword evidence="1" id="KW-0472">Membrane</keyword>
<dbReference type="PANTHER" id="PTHR21301">
    <property type="entry name" value="REVERSE TRANSCRIPTASE"/>
    <property type="match status" value="1"/>
</dbReference>
<keyword evidence="5" id="KW-1185">Reference proteome</keyword>
<feature type="domain" description="Iminophenyl-pyruvate dimer synthase" evidence="2">
    <location>
        <begin position="811"/>
        <end position="914"/>
    </location>
</feature>
<dbReference type="EMBL" id="CALNXK010000119">
    <property type="protein sequence ID" value="CAH3161262.1"/>
    <property type="molecule type" value="Genomic_DNA"/>
</dbReference>
<dbReference type="InterPro" id="IPR012347">
    <property type="entry name" value="Ferritin-like"/>
</dbReference>
<proteinExistence type="predicted"/>
<keyword evidence="1" id="KW-0812">Transmembrane</keyword>
<keyword evidence="1" id="KW-1133">Transmembrane helix</keyword>
<evidence type="ECO:0000256" key="1">
    <source>
        <dbReference type="SAM" id="Phobius"/>
    </source>
</evidence>
<dbReference type="Pfam" id="PF12902">
    <property type="entry name" value="Ferritin-like"/>
    <property type="match status" value="1"/>
</dbReference>
<sequence>MEIEIKLVLSIIIAVIVSRSILIYHSYLSSDQVISNEQVLDNTAPNDPYASYLLWPHFSFVGTFRADFSTVDDIVSNYNPNKTRKNPSKNPKGSDEGSVNALVTQMCFANGTCSAPDVEEIPVTDTGTKTFAKIVNLDPQAAFSEIWGWKIRVGHSFSGYFNPVPFKYLYGRRGRRAVYQSELLDVEWNESPSSSDFFKQLKEAMGNDNINSHQLSMRFNVDVYVGYSEQSNFTTGRISGTIGLLGKKSPPFFILGRSMKSQIDNLQETFFYVDQQNKKVFIDFGNSLPVNSDGSMSTSHYGDLYVALPKGEHPKLDCSDELMWIGSVDYKLPQWYRNTSGIQTFPVKGSSATVVMDKTEYEEKVNTMLNDVHTYEKLQADPTSSYKRKLIEKLTKLKKDGKITEDQYKYLYPTSEATPRLYCAPKIHKANNPLGPIVDYTGSTGYNTSRALADLLGPLVGTTEHYVKNSKELAEELSSVTLEQEDIFNSHDVVSLFTKTPIQETLTIIRERLDKDQDLKNRINLEVDDIMDLTEFIATTTYFSFRGQLFKQKFGTAVGSPVSPILANFFTEWLEQQAIATAPIDSTHTDQYLSFQSHHPLQHKLAVIRTLLERSDSIVTEEEDRKQEEEHIRTALHTCGYPDWAIKKVKEQMNRKKAIRKDKSKKDKAQEKSRGVVTVPYVHSFTEKIQRIFTKHRVATVVKPQTTFRQVLISVRNFIRSTRRASTNEHHKSAITDHVCQKNHSMNWEASEIVEQESDNLPVEENARPSDIGRYLLILNVVIVVVLLLVTLQRLNISACIFSGWYISRRKRNVKVIKSENTIGRFYNHILNALGYLTHCGNDSSIFTGDPRKQVNFDGWSVQGKTIEVTDYLSSIAAIQAIVEQGEGSSPCNPDSWFSGKEQLSHYYLFYSIAEKREIEVFHTNRTGSNEDFNCSYYFAGPKIPFDPKGVWPMVDSPRMSRYQAGSKAYRQAVRFNKAYTRLLKSLDKVFNGHPDTLRDAIGCMYSVDLHLKKLVKTPIEDNGDPLVGPNAGPTFEFTP</sequence>
<name>A0ABN8QBI9_9CNID</name>
<protein>
    <submittedName>
        <fullName evidence="4">Uncharacterized protein</fullName>
    </submittedName>
</protein>
<reference evidence="4 5" key="1">
    <citation type="submission" date="2022-05" db="EMBL/GenBank/DDBJ databases">
        <authorList>
            <consortium name="Genoscope - CEA"/>
            <person name="William W."/>
        </authorList>
    </citation>
    <scope>NUCLEOTIDE SEQUENCE [LARGE SCALE GENOMIC DNA]</scope>
</reference>
<gene>
    <name evidence="4" type="ORF">PLOB_00004402</name>
</gene>
<evidence type="ECO:0000259" key="2">
    <source>
        <dbReference type="Pfam" id="PF12902"/>
    </source>
</evidence>
<organism evidence="4 5">
    <name type="scientific">Porites lobata</name>
    <dbReference type="NCBI Taxonomy" id="104759"/>
    <lineage>
        <taxon>Eukaryota</taxon>
        <taxon>Metazoa</taxon>
        <taxon>Cnidaria</taxon>
        <taxon>Anthozoa</taxon>
        <taxon>Hexacorallia</taxon>
        <taxon>Scleractinia</taxon>
        <taxon>Fungiina</taxon>
        <taxon>Poritidae</taxon>
        <taxon>Porites</taxon>
    </lineage>
</organism>
<dbReference type="Gene3D" id="1.20.1260.10">
    <property type="match status" value="1"/>
</dbReference>
<feature type="transmembrane region" description="Helical" evidence="1">
    <location>
        <begin position="7"/>
        <end position="27"/>
    </location>
</feature>
<evidence type="ECO:0000313" key="5">
    <source>
        <dbReference type="Proteomes" id="UP001159405"/>
    </source>
</evidence>
<evidence type="ECO:0000313" key="4">
    <source>
        <dbReference type="EMBL" id="CAH3161262.1"/>
    </source>
</evidence>
<dbReference type="Proteomes" id="UP001159405">
    <property type="component" value="Unassembled WGS sequence"/>
</dbReference>
<dbReference type="PANTHER" id="PTHR21301:SF11">
    <property type="entry name" value="GIY-YIG DOMAIN-CONTAINING PROTEIN"/>
    <property type="match status" value="1"/>
</dbReference>
<evidence type="ECO:0000259" key="3">
    <source>
        <dbReference type="Pfam" id="PF26215"/>
    </source>
</evidence>
<dbReference type="InterPro" id="IPR026820">
    <property type="entry name" value="VioB/RebD_dom"/>
</dbReference>
<feature type="domain" description="Helix-turn-helix" evidence="3">
    <location>
        <begin position="591"/>
        <end position="648"/>
    </location>
</feature>
<dbReference type="InterPro" id="IPR058912">
    <property type="entry name" value="HTH_animal"/>
</dbReference>
<dbReference type="Pfam" id="PF26215">
    <property type="entry name" value="HTH_animal"/>
    <property type="match status" value="1"/>
</dbReference>